<dbReference type="GO" id="GO:0015031">
    <property type="term" value="P:protein transport"/>
    <property type="evidence" value="ECO:0007669"/>
    <property type="project" value="UniProtKB-KW"/>
</dbReference>
<keyword evidence="13" id="KW-1185">Reference proteome</keyword>
<dbReference type="AlphaFoldDB" id="A0A317MWY2"/>
<dbReference type="PANTHER" id="PTHR33446:SF11">
    <property type="entry name" value="TONB3"/>
    <property type="match status" value="1"/>
</dbReference>
<dbReference type="PROSITE" id="PS52015">
    <property type="entry name" value="TONB_CTD"/>
    <property type="match status" value="1"/>
</dbReference>
<keyword evidence="3" id="KW-0813">Transport</keyword>
<dbReference type="InterPro" id="IPR006260">
    <property type="entry name" value="TonB/TolA_C"/>
</dbReference>
<organism evidence="12 13">
    <name type="scientific">Plasticicumulans acidivorans</name>
    <dbReference type="NCBI Taxonomy" id="886464"/>
    <lineage>
        <taxon>Bacteria</taxon>
        <taxon>Pseudomonadati</taxon>
        <taxon>Pseudomonadota</taxon>
        <taxon>Gammaproteobacteria</taxon>
        <taxon>Candidatus Competibacteraceae</taxon>
        <taxon>Plasticicumulans</taxon>
    </lineage>
</organism>
<comment type="subcellular location">
    <subcellularLocation>
        <location evidence="1">Cell inner membrane</location>
        <topology evidence="1">Single-pass membrane protein</topology>
        <orientation evidence="1">Periplasmic side</orientation>
    </subcellularLocation>
</comment>
<dbReference type="OrthoDB" id="9803361at2"/>
<evidence type="ECO:0000313" key="12">
    <source>
        <dbReference type="EMBL" id="PWV62318.1"/>
    </source>
</evidence>
<evidence type="ECO:0000256" key="8">
    <source>
        <dbReference type="ARBA" id="ARBA00022989"/>
    </source>
</evidence>
<keyword evidence="7" id="KW-0653">Protein transport</keyword>
<evidence type="ECO:0000256" key="1">
    <source>
        <dbReference type="ARBA" id="ARBA00004383"/>
    </source>
</evidence>
<dbReference type="GO" id="GO:0031992">
    <property type="term" value="F:energy transducer activity"/>
    <property type="evidence" value="ECO:0007669"/>
    <property type="project" value="TreeGrafter"/>
</dbReference>
<evidence type="ECO:0000256" key="10">
    <source>
        <dbReference type="SAM" id="MobiDB-lite"/>
    </source>
</evidence>
<feature type="region of interest" description="Disordered" evidence="10">
    <location>
        <begin position="59"/>
        <end position="149"/>
    </location>
</feature>
<evidence type="ECO:0000256" key="3">
    <source>
        <dbReference type="ARBA" id="ARBA00022448"/>
    </source>
</evidence>
<sequence>MTTQALRDQPEQRLAATLILAALLHVAVLLGVRFSTPTPPFEPVLSFNVELVERAGTTEANRPLGEQHTTVHPPQTPPPTPAAPPEPPAPEVTPRPAPSPSEIVSHAHKPAPAAQVQAPPPVAKPLPRPSPPRPQEEAAPPRPAPPVRAPRALSAAELMGSGIDMVQNSAPVPPSSSRGRSKRADPNDASSLEGYYAAAWVAKVERIGALNFPDEARRRNLTGSLTLAVVIAANGSVREITVLRSSGIPALDEGARRIVELGAPYAPFPEALRRRYDTLVITRGWQFLQGAQLRAR</sequence>
<feature type="compositionally biased region" description="Polar residues" evidence="10">
    <location>
        <begin position="166"/>
        <end position="178"/>
    </location>
</feature>
<dbReference type="GO" id="GO:0055085">
    <property type="term" value="P:transmembrane transport"/>
    <property type="evidence" value="ECO:0007669"/>
    <property type="project" value="InterPro"/>
</dbReference>
<dbReference type="PANTHER" id="PTHR33446">
    <property type="entry name" value="PROTEIN TONB-RELATED"/>
    <property type="match status" value="1"/>
</dbReference>
<evidence type="ECO:0000313" key="13">
    <source>
        <dbReference type="Proteomes" id="UP000246569"/>
    </source>
</evidence>
<evidence type="ECO:0000256" key="2">
    <source>
        <dbReference type="ARBA" id="ARBA00006555"/>
    </source>
</evidence>
<keyword evidence="9" id="KW-0472">Membrane</keyword>
<dbReference type="RefSeq" id="WP_110018152.1">
    <property type="nucleotide sequence ID" value="NZ_QGTJ01000004.1"/>
</dbReference>
<accession>A0A317MWY2</accession>
<feature type="compositionally biased region" description="Pro residues" evidence="10">
    <location>
        <begin position="74"/>
        <end position="99"/>
    </location>
</feature>
<evidence type="ECO:0000259" key="11">
    <source>
        <dbReference type="PROSITE" id="PS52015"/>
    </source>
</evidence>
<dbReference type="NCBIfam" id="TIGR01352">
    <property type="entry name" value="tonB_Cterm"/>
    <property type="match status" value="1"/>
</dbReference>
<dbReference type="Pfam" id="PF03544">
    <property type="entry name" value="TonB_C"/>
    <property type="match status" value="1"/>
</dbReference>
<keyword evidence="6" id="KW-0812">Transmembrane</keyword>
<comment type="caution">
    <text evidence="12">The sequence shown here is derived from an EMBL/GenBank/DDBJ whole genome shotgun (WGS) entry which is preliminary data.</text>
</comment>
<feature type="region of interest" description="Disordered" evidence="10">
    <location>
        <begin position="163"/>
        <end position="189"/>
    </location>
</feature>
<evidence type="ECO:0000256" key="6">
    <source>
        <dbReference type="ARBA" id="ARBA00022692"/>
    </source>
</evidence>
<dbReference type="Gene3D" id="3.30.1150.10">
    <property type="match status" value="1"/>
</dbReference>
<reference evidence="12 13" key="1">
    <citation type="submission" date="2018-05" db="EMBL/GenBank/DDBJ databases">
        <title>Genomic Encyclopedia of Type Strains, Phase IV (KMG-IV): sequencing the most valuable type-strain genomes for metagenomic binning, comparative biology and taxonomic classification.</title>
        <authorList>
            <person name="Goeker M."/>
        </authorList>
    </citation>
    <scope>NUCLEOTIDE SEQUENCE [LARGE SCALE GENOMIC DNA]</scope>
    <source>
        <strain evidence="12 13">DSM 23606</strain>
    </source>
</reference>
<evidence type="ECO:0000256" key="7">
    <source>
        <dbReference type="ARBA" id="ARBA00022927"/>
    </source>
</evidence>
<keyword evidence="5" id="KW-0997">Cell inner membrane</keyword>
<evidence type="ECO:0000256" key="4">
    <source>
        <dbReference type="ARBA" id="ARBA00022475"/>
    </source>
</evidence>
<proteinExistence type="inferred from homology"/>
<keyword evidence="8" id="KW-1133">Transmembrane helix</keyword>
<feature type="compositionally biased region" description="Pro residues" evidence="10">
    <location>
        <begin position="118"/>
        <end position="133"/>
    </location>
</feature>
<name>A0A317MWY2_9GAMM</name>
<dbReference type="InterPro" id="IPR037682">
    <property type="entry name" value="TonB_C"/>
</dbReference>
<evidence type="ECO:0000256" key="9">
    <source>
        <dbReference type="ARBA" id="ARBA00023136"/>
    </source>
</evidence>
<feature type="domain" description="TonB C-terminal" evidence="11">
    <location>
        <begin position="197"/>
        <end position="294"/>
    </location>
</feature>
<dbReference type="GO" id="GO:0098797">
    <property type="term" value="C:plasma membrane protein complex"/>
    <property type="evidence" value="ECO:0007669"/>
    <property type="project" value="TreeGrafter"/>
</dbReference>
<dbReference type="EMBL" id="QGTJ01000004">
    <property type="protein sequence ID" value="PWV62318.1"/>
    <property type="molecule type" value="Genomic_DNA"/>
</dbReference>
<dbReference type="InterPro" id="IPR051045">
    <property type="entry name" value="TonB-dependent_transducer"/>
</dbReference>
<gene>
    <name evidence="12" type="ORF">C7443_104113</name>
</gene>
<comment type="similarity">
    <text evidence="2">Belongs to the TonB family.</text>
</comment>
<evidence type="ECO:0000256" key="5">
    <source>
        <dbReference type="ARBA" id="ARBA00022519"/>
    </source>
</evidence>
<protein>
    <submittedName>
        <fullName evidence="12">Protein TonB</fullName>
    </submittedName>
</protein>
<keyword evidence="4" id="KW-1003">Cell membrane</keyword>
<dbReference type="Proteomes" id="UP000246569">
    <property type="component" value="Unassembled WGS sequence"/>
</dbReference>
<dbReference type="SUPFAM" id="SSF74653">
    <property type="entry name" value="TolA/TonB C-terminal domain"/>
    <property type="match status" value="1"/>
</dbReference>